<protein>
    <submittedName>
        <fullName evidence="1">Uncharacterized protein</fullName>
    </submittedName>
</protein>
<keyword evidence="2" id="KW-1185">Reference proteome</keyword>
<organism evidence="1 2">
    <name type="scientific">Marinobacterium zhoushanense</name>
    <dbReference type="NCBI Taxonomy" id="1679163"/>
    <lineage>
        <taxon>Bacteria</taxon>
        <taxon>Pseudomonadati</taxon>
        <taxon>Pseudomonadota</taxon>
        <taxon>Gammaproteobacteria</taxon>
        <taxon>Oceanospirillales</taxon>
        <taxon>Oceanospirillaceae</taxon>
        <taxon>Marinobacterium</taxon>
    </lineage>
</organism>
<dbReference type="Proteomes" id="UP000629025">
    <property type="component" value="Unassembled WGS sequence"/>
</dbReference>
<evidence type="ECO:0000313" key="1">
    <source>
        <dbReference type="EMBL" id="GGC00583.1"/>
    </source>
</evidence>
<dbReference type="RefSeq" id="WP_188749487.1">
    <property type="nucleotide sequence ID" value="NZ_BMIJ01000006.1"/>
</dbReference>
<gene>
    <name evidence="1" type="ORF">GCM10011352_28430</name>
</gene>
<dbReference type="EMBL" id="BMIJ01000006">
    <property type="protein sequence ID" value="GGC00583.1"/>
    <property type="molecule type" value="Genomic_DNA"/>
</dbReference>
<sequence length="156" mass="17568">MIDQAKIKEILPIFLELKDSGDAHICKAIEELGIERETAERISAFFPSAFCRVALADHLQVEFPDSYMINGSDKLYPYKEEPIYAMGIELASIIYHHEQELSGIFNSIVTRSAECDAINRALNAGEGISGSKLSPIRYFGYKTIGKRRNVFSRLFS</sequence>
<evidence type="ECO:0000313" key="2">
    <source>
        <dbReference type="Proteomes" id="UP000629025"/>
    </source>
</evidence>
<comment type="caution">
    <text evidence="1">The sequence shown here is derived from an EMBL/GenBank/DDBJ whole genome shotgun (WGS) entry which is preliminary data.</text>
</comment>
<name>A0ABQ1KIY7_9GAMM</name>
<proteinExistence type="predicted"/>
<accession>A0ABQ1KIY7</accession>
<reference evidence="2" key="1">
    <citation type="journal article" date="2019" name="Int. J. Syst. Evol. Microbiol.">
        <title>The Global Catalogue of Microorganisms (GCM) 10K type strain sequencing project: providing services to taxonomists for standard genome sequencing and annotation.</title>
        <authorList>
            <consortium name="The Broad Institute Genomics Platform"/>
            <consortium name="The Broad Institute Genome Sequencing Center for Infectious Disease"/>
            <person name="Wu L."/>
            <person name="Ma J."/>
        </authorList>
    </citation>
    <scope>NUCLEOTIDE SEQUENCE [LARGE SCALE GENOMIC DNA]</scope>
    <source>
        <strain evidence="2">CGMCC 1.15341</strain>
    </source>
</reference>